<evidence type="ECO:0000313" key="2">
    <source>
        <dbReference type="EMBL" id="KAK9698506.1"/>
    </source>
</evidence>
<feature type="region of interest" description="Disordered" evidence="1">
    <location>
        <begin position="458"/>
        <end position="514"/>
    </location>
</feature>
<keyword evidence="3" id="KW-1185">Reference proteome</keyword>
<protein>
    <submittedName>
        <fullName evidence="2">Uncharacterized protein</fullName>
    </submittedName>
</protein>
<dbReference type="InterPro" id="IPR043424">
    <property type="entry name" value="BLT-like"/>
</dbReference>
<dbReference type="EMBL" id="JBDFQZ010000008">
    <property type="protein sequence ID" value="KAK9698506.1"/>
    <property type="molecule type" value="Genomic_DNA"/>
</dbReference>
<evidence type="ECO:0000256" key="1">
    <source>
        <dbReference type="SAM" id="MobiDB-lite"/>
    </source>
</evidence>
<comment type="caution">
    <text evidence="2">The sequence shown here is derived from an EMBL/GenBank/DDBJ whole genome shotgun (WGS) entry which is preliminary data.</text>
</comment>
<dbReference type="PANTHER" id="PTHR31071">
    <property type="entry name" value="GB|AAF24581.1"/>
    <property type="match status" value="1"/>
</dbReference>
<feature type="region of interest" description="Disordered" evidence="1">
    <location>
        <begin position="572"/>
        <end position="638"/>
    </location>
</feature>
<dbReference type="Proteomes" id="UP001443914">
    <property type="component" value="Unassembled WGS sequence"/>
</dbReference>
<reference evidence="2" key="1">
    <citation type="submission" date="2024-03" db="EMBL/GenBank/DDBJ databases">
        <title>WGS assembly of Saponaria officinalis var. Norfolk2.</title>
        <authorList>
            <person name="Jenkins J."/>
            <person name="Shu S."/>
            <person name="Grimwood J."/>
            <person name="Barry K."/>
            <person name="Goodstein D."/>
            <person name="Schmutz J."/>
            <person name="Leebens-Mack J."/>
            <person name="Osbourn A."/>
        </authorList>
    </citation>
    <scope>NUCLEOTIDE SEQUENCE [LARGE SCALE GENOMIC DNA]</scope>
    <source>
        <strain evidence="2">JIC</strain>
    </source>
</reference>
<sequence>MKKEEKIGEKKKSFLFLAIKICEKNTKKTGFNGGPTCSTPVSSWNTIIKQNPFVNPFSNQLSARKLASVVWEFQHILYPINVNNMYLGVDNRHNYSRDHGNNQRVGRNRGFDQIHQQHHRHPKKLGFDPQRHHFLDHHPASAGSLRRHSLRRHHQSAERNTHAVQPLSPASYGSSLEMAPYNPAAIPDSSIELRRRIGESSYSFKASAELLKVLNRIWSLEEQHASNTTLVKGLKTELHHARARIKQLLRDQRANRHETDQLIKKMSENSLARKSKDHDTIDPAAIQSARNELEDEKKLRKRSESLHRKLAKELFEVKVTLATSVKEFKKEKKSSALLEELCDEFAKGIREFTREVHAAKQKPDEKWTGVSNRESLILQMSESWLDERIQIKDRETRGIITHGQPAVDKLRHEIETFLVARRAVDVKTKGIESSVDSKEARLRRCSLESIPEAVTAPQKSGFSDLHGAEGSIAGPSRYGEQEELVLRERRKGQSPPSEQMFVPRDDPGITKTSEGTSAEINMLKKSDIYDSVKEQRKKAYYDEEGHGSNSKTVDKLMSGLLMSPEYEYKEVASSSPAIKRNTSPIRQWMTSMTSPDPGIPQASSEMLSVKDNTLKAKLQESKSKERRSRSKIMKGSSP</sequence>
<evidence type="ECO:0000313" key="3">
    <source>
        <dbReference type="Proteomes" id="UP001443914"/>
    </source>
</evidence>
<feature type="compositionally biased region" description="Basic and acidic residues" evidence="1">
    <location>
        <begin position="125"/>
        <end position="137"/>
    </location>
</feature>
<feature type="compositionally biased region" description="Basic and acidic residues" evidence="1">
    <location>
        <begin position="612"/>
        <end position="623"/>
    </location>
</feature>
<dbReference type="PANTHER" id="PTHR31071:SF59">
    <property type="entry name" value="INTRACELLULAR PROTEIN TRANSPORTER USO1-LIKE PROTEIN"/>
    <property type="match status" value="1"/>
</dbReference>
<name>A0AAW1J715_SAPOF</name>
<dbReference type="AlphaFoldDB" id="A0AAW1J715"/>
<feature type="compositionally biased region" description="Polar residues" evidence="1">
    <location>
        <begin position="572"/>
        <end position="594"/>
    </location>
</feature>
<proteinExistence type="predicted"/>
<organism evidence="2 3">
    <name type="scientific">Saponaria officinalis</name>
    <name type="common">Common soapwort</name>
    <name type="synonym">Lychnis saponaria</name>
    <dbReference type="NCBI Taxonomy" id="3572"/>
    <lineage>
        <taxon>Eukaryota</taxon>
        <taxon>Viridiplantae</taxon>
        <taxon>Streptophyta</taxon>
        <taxon>Embryophyta</taxon>
        <taxon>Tracheophyta</taxon>
        <taxon>Spermatophyta</taxon>
        <taxon>Magnoliopsida</taxon>
        <taxon>eudicotyledons</taxon>
        <taxon>Gunneridae</taxon>
        <taxon>Pentapetalae</taxon>
        <taxon>Caryophyllales</taxon>
        <taxon>Caryophyllaceae</taxon>
        <taxon>Caryophylleae</taxon>
        <taxon>Saponaria</taxon>
    </lineage>
</organism>
<feature type="compositionally biased region" description="Basic residues" evidence="1">
    <location>
        <begin position="145"/>
        <end position="154"/>
    </location>
</feature>
<feature type="region of interest" description="Disordered" evidence="1">
    <location>
        <begin position="142"/>
        <end position="175"/>
    </location>
</feature>
<accession>A0AAW1J715</accession>
<gene>
    <name evidence="2" type="ORF">RND81_08G109500</name>
</gene>
<feature type="region of interest" description="Disordered" evidence="1">
    <location>
        <begin position="118"/>
        <end position="137"/>
    </location>
</feature>